<evidence type="ECO:0000259" key="3">
    <source>
        <dbReference type="PROSITE" id="PS50893"/>
    </source>
</evidence>
<organism evidence="4 5">
    <name type="scientific">Clostridium punense</name>
    <dbReference type="NCBI Taxonomy" id="1054297"/>
    <lineage>
        <taxon>Bacteria</taxon>
        <taxon>Bacillati</taxon>
        <taxon>Bacillota</taxon>
        <taxon>Clostridia</taxon>
        <taxon>Eubacteriales</taxon>
        <taxon>Clostridiaceae</taxon>
        <taxon>Clostridium</taxon>
    </lineage>
</organism>
<dbReference type="InterPro" id="IPR017871">
    <property type="entry name" value="ABC_transporter-like_CS"/>
</dbReference>
<dbReference type="SMART" id="SM00382">
    <property type="entry name" value="AAA"/>
    <property type="match status" value="1"/>
</dbReference>
<accession>A0ABS4K3K0</accession>
<keyword evidence="2 4" id="KW-0067">ATP-binding</keyword>
<dbReference type="Gene3D" id="3.40.50.300">
    <property type="entry name" value="P-loop containing nucleotide triphosphate hydrolases"/>
    <property type="match status" value="1"/>
</dbReference>
<evidence type="ECO:0000313" key="5">
    <source>
        <dbReference type="Proteomes" id="UP001519308"/>
    </source>
</evidence>
<dbReference type="EMBL" id="JAGGLL010000015">
    <property type="protein sequence ID" value="MBP2022364.1"/>
    <property type="molecule type" value="Genomic_DNA"/>
</dbReference>
<dbReference type="RefSeq" id="WP_021285512.1">
    <property type="nucleotide sequence ID" value="NZ_JAGGLL010000015.1"/>
</dbReference>
<dbReference type="Proteomes" id="UP001519308">
    <property type="component" value="Unassembled WGS sequence"/>
</dbReference>
<gene>
    <name evidence="4" type="ORF">J2Z44_002185</name>
</gene>
<name>A0ABS4K3K0_9CLOT</name>
<dbReference type="PROSITE" id="PS00211">
    <property type="entry name" value="ABC_TRANSPORTER_1"/>
    <property type="match status" value="1"/>
</dbReference>
<evidence type="ECO:0000256" key="2">
    <source>
        <dbReference type="ARBA" id="ARBA00022840"/>
    </source>
</evidence>
<dbReference type="GO" id="GO:0005524">
    <property type="term" value="F:ATP binding"/>
    <property type="evidence" value="ECO:0007669"/>
    <property type="project" value="UniProtKB-KW"/>
</dbReference>
<dbReference type="PANTHER" id="PTHR42794:SF2">
    <property type="entry name" value="ABC TRANSPORTER ATP-BINDING PROTEIN"/>
    <property type="match status" value="1"/>
</dbReference>
<keyword evidence="5" id="KW-1185">Reference proteome</keyword>
<reference evidence="4 5" key="1">
    <citation type="submission" date="2021-03" db="EMBL/GenBank/DDBJ databases">
        <title>Genomic Encyclopedia of Type Strains, Phase IV (KMG-IV): sequencing the most valuable type-strain genomes for metagenomic binning, comparative biology and taxonomic classification.</title>
        <authorList>
            <person name="Goeker M."/>
        </authorList>
    </citation>
    <scope>NUCLEOTIDE SEQUENCE [LARGE SCALE GENOMIC DNA]</scope>
    <source>
        <strain evidence="4 5">DSM 28650</strain>
    </source>
</reference>
<dbReference type="InterPro" id="IPR003593">
    <property type="entry name" value="AAA+_ATPase"/>
</dbReference>
<dbReference type="InterPro" id="IPR027417">
    <property type="entry name" value="P-loop_NTPase"/>
</dbReference>
<proteinExistence type="predicted"/>
<sequence>MNNEKSIEVKNLSYSVVDKDILKNITLSIDKGKFYSIIGPNGSGKTTLLKNISNSLDVKKDKVFIESKDILNYNYKDLAKTMSYVPQDNESNFDFKVWDIVLMGRYPYLRRFQQESEQDIEIAQNALKLTKTFHLKDKNIKFLSGGERQRVFIARALTQETGILILDEPISMLDMHHALEIMDTIKDLNSKVGITILTVLHDLNIAAEYSDKLILVDEGEIVALGTPEEVLTEENLEKVYKVKVSISKNPYTNKPHIIPIPNSYYR</sequence>
<evidence type="ECO:0000256" key="1">
    <source>
        <dbReference type="ARBA" id="ARBA00022741"/>
    </source>
</evidence>
<comment type="caution">
    <text evidence="4">The sequence shown here is derived from an EMBL/GenBank/DDBJ whole genome shotgun (WGS) entry which is preliminary data.</text>
</comment>
<dbReference type="InterPro" id="IPR003439">
    <property type="entry name" value="ABC_transporter-like_ATP-bd"/>
</dbReference>
<evidence type="ECO:0000313" key="4">
    <source>
        <dbReference type="EMBL" id="MBP2022364.1"/>
    </source>
</evidence>
<keyword evidence="1" id="KW-0547">Nucleotide-binding</keyword>
<dbReference type="Pfam" id="PF00005">
    <property type="entry name" value="ABC_tran"/>
    <property type="match status" value="1"/>
</dbReference>
<protein>
    <submittedName>
        <fullName evidence="4">Iron complex transport system ATP-binding protein</fullName>
    </submittedName>
</protein>
<dbReference type="PROSITE" id="PS50893">
    <property type="entry name" value="ABC_TRANSPORTER_2"/>
    <property type="match status" value="1"/>
</dbReference>
<feature type="domain" description="ABC transporter" evidence="3">
    <location>
        <begin position="7"/>
        <end position="243"/>
    </location>
</feature>
<dbReference type="SUPFAM" id="SSF52540">
    <property type="entry name" value="P-loop containing nucleoside triphosphate hydrolases"/>
    <property type="match status" value="1"/>
</dbReference>
<dbReference type="CDD" id="cd03214">
    <property type="entry name" value="ABC_Iron-Siderophores_B12_Hemin"/>
    <property type="match status" value="1"/>
</dbReference>
<dbReference type="PANTHER" id="PTHR42794">
    <property type="entry name" value="HEMIN IMPORT ATP-BINDING PROTEIN HMUV"/>
    <property type="match status" value="1"/>
</dbReference>